<dbReference type="InterPro" id="IPR017972">
    <property type="entry name" value="Cyt_P450_CS"/>
</dbReference>
<evidence type="ECO:0000256" key="6">
    <source>
        <dbReference type="ARBA" id="ARBA00023033"/>
    </source>
</evidence>
<dbReference type="InterPro" id="IPR001128">
    <property type="entry name" value="Cyt_P450"/>
</dbReference>
<dbReference type="Pfam" id="PF00067">
    <property type="entry name" value="p450"/>
    <property type="match status" value="1"/>
</dbReference>
<keyword evidence="3 7" id="KW-0479">Metal-binding</keyword>
<dbReference type="InterPro" id="IPR002397">
    <property type="entry name" value="Cyt_P450_B"/>
</dbReference>
<dbReference type="AlphaFoldDB" id="H6UNZ9"/>
<dbReference type="EMBL" id="JN671974">
    <property type="protein sequence ID" value="AEZ64507.1"/>
    <property type="molecule type" value="Genomic_DNA"/>
</dbReference>
<dbReference type="InterPro" id="IPR036396">
    <property type="entry name" value="Cyt_P450_sf"/>
</dbReference>
<keyword evidence="4 7" id="KW-0560">Oxidoreductase</keyword>
<dbReference type="CDD" id="cd11029">
    <property type="entry name" value="CYP107-like"/>
    <property type="match status" value="1"/>
</dbReference>
<proteinExistence type="inferred from homology"/>
<dbReference type="PANTHER" id="PTHR46696:SF1">
    <property type="entry name" value="CYTOCHROME P450 YJIB-RELATED"/>
    <property type="match status" value="1"/>
</dbReference>
<evidence type="ECO:0000256" key="2">
    <source>
        <dbReference type="ARBA" id="ARBA00022617"/>
    </source>
</evidence>
<name>H6UNZ9_STRCW</name>
<evidence type="ECO:0000313" key="8">
    <source>
        <dbReference type="EMBL" id="AEZ64507.1"/>
    </source>
</evidence>
<keyword evidence="6 7" id="KW-0503">Monooxygenase</keyword>
<keyword evidence="5 7" id="KW-0408">Iron</keyword>
<organism evidence="8">
    <name type="scientific">Streptomyces chromofuscus</name>
    <dbReference type="NCBI Taxonomy" id="42881"/>
    <lineage>
        <taxon>Bacteria</taxon>
        <taxon>Bacillati</taxon>
        <taxon>Actinomycetota</taxon>
        <taxon>Actinomycetes</taxon>
        <taxon>Kitasatosporales</taxon>
        <taxon>Streptomycetaceae</taxon>
        <taxon>Streptomyces</taxon>
    </lineage>
</organism>
<dbReference type="PROSITE" id="PS00086">
    <property type="entry name" value="CYTOCHROME_P450"/>
    <property type="match status" value="1"/>
</dbReference>
<sequence length="422" mass="45990">MTETCPARDLYTPAYFKDPYPALTRLRDAGPVHRVERPDGLVVWLITRYAEAQAALGDPRLSMDGEVVQKALGAFAYGYLDPENEAPHTLLSSDPPDHTRLRRLVNRTFTARRIQALRPRVQELMDGLLDALGPDAAHADLIEAVAAPLPIAVICELLGVPPEDYDSFKLWTTTMFVLPADVGDGMSPTDAMRNLRRYLSDLIAAKRAERPETGQGAAGTEESGDLLSALIAVRDTDEGRLSEHELVSMAVQLLIAGHETTVNGIGNAVLNLLRHPEQLAALRAEPALLPRAVDELLRFEGPLETAILRVATEPIPLGDQVVPAGALVKVVLAAANRDPDRFAAPDTLDITRKNEGHLQFGHGIHNCLGAFLARMETEIAISSLLRRYPGLSLGVPEDEIRWREIAIMRALAELPVTLTGPV</sequence>
<gene>
    <name evidence="8" type="primary">herG</name>
</gene>
<evidence type="ECO:0000256" key="3">
    <source>
        <dbReference type="ARBA" id="ARBA00022723"/>
    </source>
</evidence>
<evidence type="ECO:0000256" key="5">
    <source>
        <dbReference type="ARBA" id="ARBA00023004"/>
    </source>
</evidence>
<reference evidence="8" key="1">
    <citation type="journal article" date="2012" name="Appl. Environ. Microbiol.">
        <title>Identification of the Herboxidiene Biosynthetic Gene Cluster in Streptomyces chromofuscus ATCC 49982.</title>
        <authorList>
            <person name="Shao L."/>
            <person name="Zi J."/>
            <person name="Zeng J."/>
            <person name="Zhan J."/>
        </authorList>
    </citation>
    <scope>NUCLEOTIDE SEQUENCE</scope>
    <source>
        <strain evidence="8">A7847</strain>
    </source>
</reference>
<dbReference type="GO" id="GO:0020037">
    <property type="term" value="F:heme binding"/>
    <property type="evidence" value="ECO:0007669"/>
    <property type="project" value="InterPro"/>
</dbReference>
<dbReference type="FunFam" id="1.10.630.10:FF:000018">
    <property type="entry name" value="Cytochrome P450 monooxygenase"/>
    <property type="match status" value="1"/>
</dbReference>
<dbReference type="Gene3D" id="1.10.630.10">
    <property type="entry name" value="Cytochrome P450"/>
    <property type="match status" value="1"/>
</dbReference>
<dbReference type="GO" id="GO:0005506">
    <property type="term" value="F:iron ion binding"/>
    <property type="evidence" value="ECO:0007669"/>
    <property type="project" value="InterPro"/>
</dbReference>
<dbReference type="GO" id="GO:0016705">
    <property type="term" value="F:oxidoreductase activity, acting on paired donors, with incorporation or reduction of molecular oxygen"/>
    <property type="evidence" value="ECO:0007669"/>
    <property type="project" value="InterPro"/>
</dbReference>
<keyword evidence="2 7" id="KW-0349">Heme</keyword>
<dbReference type="PRINTS" id="PR00359">
    <property type="entry name" value="BP450"/>
</dbReference>
<accession>H6UNZ9</accession>
<protein>
    <submittedName>
        <fullName evidence="8">Herg</fullName>
    </submittedName>
</protein>
<evidence type="ECO:0000256" key="4">
    <source>
        <dbReference type="ARBA" id="ARBA00023002"/>
    </source>
</evidence>
<evidence type="ECO:0000256" key="1">
    <source>
        <dbReference type="ARBA" id="ARBA00010617"/>
    </source>
</evidence>
<comment type="similarity">
    <text evidence="1 7">Belongs to the cytochrome P450 family.</text>
</comment>
<dbReference type="GO" id="GO:0004497">
    <property type="term" value="F:monooxygenase activity"/>
    <property type="evidence" value="ECO:0007669"/>
    <property type="project" value="UniProtKB-KW"/>
</dbReference>
<dbReference type="SUPFAM" id="SSF48264">
    <property type="entry name" value="Cytochrome P450"/>
    <property type="match status" value="1"/>
</dbReference>
<evidence type="ECO:0000256" key="7">
    <source>
        <dbReference type="RuleBase" id="RU000461"/>
    </source>
</evidence>
<dbReference type="PANTHER" id="PTHR46696">
    <property type="entry name" value="P450, PUTATIVE (EUROFUNG)-RELATED"/>
    <property type="match status" value="1"/>
</dbReference>